<dbReference type="Pfam" id="PF00300">
    <property type="entry name" value="His_Phos_1"/>
    <property type="match status" value="1"/>
</dbReference>
<dbReference type="SUPFAM" id="SSF53254">
    <property type="entry name" value="Phosphoglycerate mutase-like"/>
    <property type="match status" value="1"/>
</dbReference>
<dbReference type="EMBL" id="BNJQ01000025">
    <property type="protein sequence ID" value="GHP09488.1"/>
    <property type="molecule type" value="Genomic_DNA"/>
</dbReference>
<accession>A0A830HRB4</accession>
<reference evidence="1" key="1">
    <citation type="submission" date="2020-10" db="EMBL/GenBank/DDBJ databases">
        <title>Unveiling of a novel bifunctional photoreceptor, Dualchrome1, isolated from a cosmopolitan green alga.</title>
        <authorList>
            <person name="Suzuki S."/>
            <person name="Kawachi M."/>
        </authorList>
    </citation>
    <scope>NUCLEOTIDE SEQUENCE</scope>
    <source>
        <strain evidence="1">NIES 2893</strain>
    </source>
</reference>
<gene>
    <name evidence="1" type="ORF">PPROV_000822300</name>
</gene>
<evidence type="ECO:0000313" key="2">
    <source>
        <dbReference type="Proteomes" id="UP000660262"/>
    </source>
</evidence>
<sequence length="345" mass="37844">MPHTTPKPIFQPRMVVKSGSTTAHSCTRTHMPRGSLKCSSCKNDEHEKLMFSRARRSASLSMLTIGASLGWNLNLVPSPAGGLLSERRPFRGDGGAAHALVVPPCRLRNRYFLVRHGESVLEERSLLMSNAAYKYDATYGLTPRGTEQVVEAAATILDTEWENGPASPAWIYTSNFQRTWQSTLVLRQELGLLFSDIRTEFSGLLDPRKVGALDFQALDNMEAVWEADLKDPASTPPPVESSLQPRASVDSCLDLYRRATEAFSRLEGSYAGQDVVLVGHQDVLSAFCASMIGTDLGRHHLDYPFELGQVRCLDLSGPAKEGEPDRDAKDFVGYSGVAKAVDVIS</sequence>
<dbReference type="AlphaFoldDB" id="A0A830HRB4"/>
<evidence type="ECO:0008006" key="3">
    <source>
        <dbReference type="Google" id="ProtNLM"/>
    </source>
</evidence>
<comment type="caution">
    <text evidence="1">The sequence shown here is derived from an EMBL/GenBank/DDBJ whole genome shotgun (WGS) entry which is preliminary data.</text>
</comment>
<dbReference type="Gene3D" id="3.40.50.1240">
    <property type="entry name" value="Phosphoglycerate mutase-like"/>
    <property type="match status" value="1"/>
</dbReference>
<proteinExistence type="predicted"/>
<protein>
    <recommendedName>
        <fullName evidence="3">Phosphoglycerate mutase</fullName>
    </recommendedName>
</protein>
<name>A0A830HRB4_9CHLO</name>
<organism evidence="1 2">
    <name type="scientific">Pycnococcus provasolii</name>
    <dbReference type="NCBI Taxonomy" id="41880"/>
    <lineage>
        <taxon>Eukaryota</taxon>
        <taxon>Viridiplantae</taxon>
        <taxon>Chlorophyta</taxon>
        <taxon>Pseudoscourfieldiophyceae</taxon>
        <taxon>Pseudoscourfieldiales</taxon>
        <taxon>Pycnococcaceae</taxon>
        <taxon>Pycnococcus</taxon>
    </lineage>
</organism>
<dbReference type="OrthoDB" id="354304at2759"/>
<dbReference type="InterPro" id="IPR013078">
    <property type="entry name" value="His_Pase_superF_clade-1"/>
</dbReference>
<evidence type="ECO:0000313" key="1">
    <source>
        <dbReference type="EMBL" id="GHP09488.1"/>
    </source>
</evidence>
<dbReference type="Proteomes" id="UP000660262">
    <property type="component" value="Unassembled WGS sequence"/>
</dbReference>
<dbReference type="PANTHER" id="PTHR47580">
    <property type="entry name" value="PHOSPHOGLYCERATE MUTASE FAMILY PROTEIN"/>
    <property type="match status" value="1"/>
</dbReference>
<dbReference type="PANTHER" id="PTHR47580:SF1">
    <property type="entry name" value="PHOSPHOGLYCERATE MUTASE FAMILY PROTEIN"/>
    <property type="match status" value="1"/>
</dbReference>
<dbReference type="InterPro" id="IPR029033">
    <property type="entry name" value="His_PPase_superfam"/>
</dbReference>
<keyword evidence="2" id="KW-1185">Reference proteome</keyword>